<sequence length="259" mass="28408">MQFLDLNEETLHNQVDVVKEEVRVNVLNQPYGGFSWLWLSQYAFSTYPNAHNYYGEFADLEAATVPDAREFYETWYGPGNATLVLVGDFDEDAARQMVERHLSSVPARPAPPAPALEEPLLKTRQEYTRVDQLAPTPQVAVGYRTAPFGQRDHLPLALAARILQDGRSSRLQRHLVADQQLLLHVAGGPHYPIGDSFEFGGPALFTLEATPRPGVSTAAAVEAIDRELELLAVQGPAQRRLSAPAAGSWPPITPATTAG</sequence>
<dbReference type="GO" id="GO:0046872">
    <property type="term" value="F:metal ion binding"/>
    <property type="evidence" value="ECO:0007669"/>
    <property type="project" value="InterPro"/>
</dbReference>
<proteinExistence type="predicted"/>
<evidence type="ECO:0000313" key="2">
    <source>
        <dbReference type="EMBL" id="EQD42831.1"/>
    </source>
</evidence>
<dbReference type="AlphaFoldDB" id="T0Z4D3"/>
<dbReference type="SUPFAM" id="SSF63411">
    <property type="entry name" value="LuxS/MPP-like metallohydrolase"/>
    <property type="match status" value="2"/>
</dbReference>
<dbReference type="InterPro" id="IPR050626">
    <property type="entry name" value="Peptidase_M16"/>
</dbReference>
<dbReference type="EMBL" id="AUZX01011573">
    <property type="protein sequence ID" value="EQD42831.1"/>
    <property type="molecule type" value="Genomic_DNA"/>
</dbReference>
<protein>
    <submittedName>
        <fullName evidence="2">Peptidase M16 domain-containing protein</fullName>
    </submittedName>
</protein>
<feature type="non-terminal residue" evidence="2">
    <location>
        <position position="259"/>
    </location>
</feature>
<feature type="domain" description="Peptidase M16 C-terminal" evidence="1">
    <location>
        <begin position="64"/>
        <end position="240"/>
    </location>
</feature>
<reference evidence="2" key="2">
    <citation type="journal article" date="2014" name="ISME J.">
        <title>Microbial stratification in low pH oxic and suboxic macroscopic growths along an acid mine drainage.</title>
        <authorList>
            <person name="Mendez-Garcia C."/>
            <person name="Mesa V."/>
            <person name="Sprenger R.R."/>
            <person name="Richter M."/>
            <person name="Diez M.S."/>
            <person name="Solano J."/>
            <person name="Bargiela R."/>
            <person name="Golyshina O.V."/>
            <person name="Manteca A."/>
            <person name="Ramos J.L."/>
            <person name="Gallego J.R."/>
            <person name="Llorente I."/>
            <person name="Martins Dos Santos V.A."/>
            <person name="Jensen O.N."/>
            <person name="Pelaez A.I."/>
            <person name="Sanchez J."/>
            <person name="Ferrer M."/>
        </authorList>
    </citation>
    <scope>NUCLEOTIDE SEQUENCE</scope>
</reference>
<dbReference type="PANTHER" id="PTHR43690:SF17">
    <property type="entry name" value="PROTEIN YHJJ"/>
    <property type="match status" value="1"/>
</dbReference>
<dbReference type="InterPro" id="IPR007863">
    <property type="entry name" value="Peptidase_M16_C"/>
</dbReference>
<dbReference type="Gene3D" id="3.30.830.10">
    <property type="entry name" value="Metalloenzyme, LuxS/M16 peptidase-like"/>
    <property type="match status" value="2"/>
</dbReference>
<dbReference type="PANTHER" id="PTHR43690">
    <property type="entry name" value="NARDILYSIN"/>
    <property type="match status" value="1"/>
</dbReference>
<gene>
    <name evidence="2" type="ORF">B1A_15770</name>
</gene>
<comment type="caution">
    <text evidence="2">The sequence shown here is derived from an EMBL/GenBank/DDBJ whole genome shotgun (WGS) entry which is preliminary data.</text>
</comment>
<name>T0Z4D3_9ZZZZ</name>
<dbReference type="InterPro" id="IPR011249">
    <property type="entry name" value="Metalloenz_LuxS/M16"/>
</dbReference>
<reference evidence="2" key="1">
    <citation type="submission" date="2013-08" db="EMBL/GenBank/DDBJ databases">
        <authorList>
            <person name="Mendez C."/>
            <person name="Richter M."/>
            <person name="Ferrer M."/>
            <person name="Sanchez J."/>
        </authorList>
    </citation>
    <scope>NUCLEOTIDE SEQUENCE</scope>
</reference>
<dbReference type="Pfam" id="PF05193">
    <property type="entry name" value="Peptidase_M16_C"/>
    <property type="match status" value="1"/>
</dbReference>
<organism evidence="2">
    <name type="scientific">mine drainage metagenome</name>
    <dbReference type="NCBI Taxonomy" id="410659"/>
    <lineage>
        <taxon>unclassified sequences</taxon>
        <taxon>metagenomes</taxon>
        <taxon>ecological metagenomes</taxon>
    </lineage>
</organism>
<evidence type="ECO:0000259" key="1">
    <source>
        <dbReference type="Pfam" id="PF05193"/>
    </source>
</evidence>
<accession>T0Z4D3</accession>